<keyword evidence="2" id="KW-1185">Reference proteome</keyword>
<sequence length="99" mass="11312">MPAAATPPPPVIFDARHHPKTKHIVGRSFRCQNQPHQSPRSPKNSEKHRGLFYLQERFRPLFTVKLVTVDSSLTGNLVVDTSCLNFALFEFNFVGQFYV</sequence>
<evidence type="ECO:0000313" key="1">
    <source>
        <dbReference type="EMBL" id="PON72308.1"/>
    </source>
</evidence>
<dbReference type="AlphaFoldDB" id="A0A2P5DG97"/>
<accession>A0A2P5DG97</accession>
<dbReference type="Proteomes" id="UP000237105">
    <property type="component" value="Unassembled WGS sequence"/>
</dbReference>
<organism evidence="1 2">
    <name type="scientific">Parasponia andersonii</name>
    <name type="common">Sponia andersonii</name>
    <dbReference type="NCBI Taxonomy" id="3476"/>
    <lineage>
        <taxon>Eukaryota</taxon>
        <taxon>Viridiplantae</taxon>
        <taxon>Streptophyta</taxon>
        <taxon>Embryophyta</taxon>
        <taxon>Tracheophyta</taxon>
        <taxon>Spermatophyta</taxon>
        <taxon>Magnoliopsida</taxon>
        <taxon>eudicotyledons</taxon>
        <taxon>Gunneridae</taxon>
        <taxon>Pentapetalae</taxon>
        <taxon>rosids</taxon>
        <taxon>fabids</taxon>
        <taxon>Rosales</taxon>
        <taxon>Cannabaceae</taxon>
        <taxon>Parasponia</taxon>
    </lineage>
</organism>
<protein>
    <submittedName>
        <fullName evidence="1">Uncharacterized protein</fullName>
    </submittedName>
</protein>
<evidence type="ECO:0000313" key="2">
    <source>
        <dbReference type="Proteomes" id="UP000237105"/>
    </source>
</evidence>
<dbReference type="EMBL" id="JXTB01000040">
    <property type="protein sequence ID" value="PON72308.1"/>
    <property type="molecule type" value="Genomic_DNA"/>
</dbReference>
<name>A0A2P5DG97_PARAD</name>
<gene>
    <name evidence="1" type="ORF">PanWU01x14_066990</name>
</gene>
<proteinExistence type="predicted"/>
<comment type="caution">
    <text evidence="1">The sequence shown here is derived from an EMBL/GenBank/DDBJ whole genome shotgun (WGS) entry which is preliminary data.</text>
</comment>
<reference evidence="2" key="1">
    <citation type="submission" date="2016-06" db="EMBL/GenBank/DDBJ databases">
        <title>Parallel loss of symbiosis genes in relatives of nitrogen-fixing non-legume Parasponia.</title>
        <authorList>
            <person name="Van Velzen R."/>
            <person name="Holmer R."/>
            <person name="Bu F."/>
            <person name="Rutten L."/>
            <person name="Van Zeijl A."/>
            <person name="Liu W."/>
            <person name="Santuari L."/>
            <person name="Cao Q."/>
            <person name="Sharma T."/>
            <person name="Shen D."/>
            <person name="Roswanjaya Y."/>
            <person name="Wardhani T."/>
            <person name="Kalhor M.S."/>
            <person name="Jansen J."/>
            <person name="Van den Hoogen J."/>
            <person name="Gungor B."/>
            <person name="Hartog M."/>
            <person name="Hontelez J."/>
            <person name="Verver J."/>
            <person name="Yang W.-C."/>
            <person name="Schijlen E."/>
            <person name="Repin R."/>
            <person name="Schilthuizen M."/>
            <person name="Schranz E."/>
            <person name="Heidstra R."/>
            <person name="Miyata K."/>
            <person name="Fedorova E."/>
            <person name="Kohlen W."/>
            <person name="Bisseling T."/>
            <person name="Smit S."/>
            <person name="Geurts R."/>
        </authorList>
    </citation>
    <scope>NUCLEOTIDE SEQUENCE [LARGE SCALE GENOMIC DNA]</scope>
    <source>
        <strain evidence="2">cv. WU1-14</strain>
    </source>
</reference>